<keyword evidence="2" id="KW-1185">Reference proteome</keyword>
<dbReference type="EMBL" id="FNRL01000009">
    <property type="protein sequence ID" value="SEA55807.1"/>
    <property type="molecule type" value="Genomic_DNA"/>
</dbReference>
<evidence type="ECO:0000313" key="1">
    <source>
        <dbReference type="EMBL" id="SEA55807.1"/>
    </source>
</evidence>
<dbReference type="STRING" id="408074.SAMN05660909_02482"/>
<name>A0A1H4C638_9BACT</name>
<gene>
    <name evidence="1" type="ORF">SAMN05660909_02482</name>
</gene>
<proteinExistence type="predicted"/>
<organism evidence="1 2">
    <name type="scientific">Chitinophaga terrae</name>
    <name type="common">ex Kim and Jung 2007</name>
    <dbReference type="NCBI Taxonomy" id="408074"/>
    <lineage>
        <taxon>Bacteria</taxon>
        <taxon>Pseudomonadati</taxon>
        <taxon>Bacteroidota</taxon>
        <taxon>Chitinophagia</taxon>
        <taxon>Chitinophagales</taxon>
        <taxon>Chitinophagaceae</taxon>
        <taxon>Chitinophaga</taxon>
    </lineage>
</organism>
<reference evidence="2" key="1">
    <citation type="submission" date="2016-10" db="EMBL/GenBank/DDBJ databases">
        <authorList>
            <person name="Varghese N."/>
            <person name="Submissions S."/>
        </authorList>
    </citation>
    <scope>NUCLEOTIDE SEQUENCE [LARGE SCALE GENOMIC DNA]</scope>
    <source>
        <strain evidence="2">DSM 23920</strain>
    </source>
</reference>
<dbReference type="RefSeq" id="WP_089762016.1">
    <property type="nucleotide sequence ID" value="NZ_BKAT01000040.1"/>
</dbReference>
<protein>
    <submittedName>
        <fullName evidence="1">Uncharacterized protein</fullName>
    </submittedName>
</protein>
<evidence type="ECO:0000313" key="2">
    <source>
        <dbReference type="Proteomes" id="UP000199656"/>
    </source>
</evidence>
<accession>A0A1H4C638</accession>
<dbReference type="OrthoDB" id="9856364at2"/>
<dbReference type="Proteomes" id="UP000199656">
    <property type="component" value="Unassembled WGS sequence"/>
</dbReference>
<dbReference type="AlphaFoldDB" id="A0A1H4C638"/>
<sequence length="206" mass="23630">MNREKAIKVSKKDVAAKIQSEFIHDPELSDAFNLSMYKDKLGRILVINDKGSGYIWASLAAIEKIVCESENAVSMYNINNWVKNKYLVTGISAETLITLSALLKKEVKYDGNSLAEIDKYLGTKPFIDRRTFLALVYFSCEIFAAQFQGWVDWDLGSDNRSYIPVVKDDRDRVYVPYSDLLECLTEQERCSLSQSIDIERYRHNLS</sequence>